<gene>
    <name evidence="2" type="ORF">IAD22_03185</name>
</gene>
<evidence type="ECO:0000313" key="3">
    <source>
        <dbReference type="Proteomes" id="UP000824118"/>
    </source>
</evidence>
<dbReference type="AlphaFoldDB" id="A0A9D1S7D5"/>
<accession>A0A9D1S7D5</accession>
<evidence type="ECO:0000313" key="2">
    <source>
        <dbReference type="EMBL" id="HIU49999.1"/>
    </source>
</evidence>
<dbReference type="EMBL" id="DVNG01000041">
    <property type="protein sequence ID" value="HIU49999.1"/>
    <property type="molecule type" value="Genomic_DNA"/>
</dbReference>
<sequence>MKKIKVLSCILVLILFSALLSGCGEMTPEKIMKLPADYTLEQAQKDGMIYVPSDGVSDEKIQKINDFFGQYGETGSSGKSEKYLYLIDENRLVTMFTAEDGYAARQQYSIPEKSSTGFLCYANAGIRETEDGLFELYLYNTEENEENYILTKVGEKTVYFYE</sequence>
<protein>
    <recommendedName>
        <fullName evidence="4">Lipoprotein</fullName>
    </recommendedName>
</protein>
<organism evidence="2 3">
    <name type="scientific">Candidatus Limousia pullorum</name>
    <dbReference type="NCBI Taxonomy" id="2840860"/>
    <lineage>
        <taxon>Bacteria</taxon>
        <taxon>Bacillati</taxon>
        <taxon>Bacillota</taxon>
        <taxon>Clostridia</taxon>
        <taxon>Eubacteriales</taxon>
        <taxon>Oscillospiraceae</taxon>
        <taxon>Oscillospiraceae incertae sedis</taxon>
        <taxon>Candidatus Limousia</taxon>
    </lineage>
</organism>
<name>A0A9D1S7D5_9FIRM</name>
<proteinExistence type="predicted"/>
<dbReference type="PROSITE" id="PS51257">
    <property type="entry name" value="PROKAR_LIPOPROTEIN"/>
    <property type="match status" value="1"/>
</dbReference>
<keyword evidence="1" id="KW-0732">Signal</keyword>
<reference evidence="2" key="1">
    <citation type="submission" date="2020-10" db="EMBL/GenBank/DDBJ databases">
        <authorList>
            <person name="Gilroy R."/>
        </authorList>
    </citation>
    <scope>NUCLEOTIDE SEQUENCE</scope>
    <source>
        <strain evidence="2">ChiGjej1B1-1684</strain>
    </source>
</reference>
<dbReference type="Proteomes" id="UP000824118">
    <property type="component" value="Unassembled WGS sequence"/>
</dbReference>
<reference evidence="2" key="2">
    <citation type="journal article" date="2021" name="PeerJ">
        <title>Extensive microbial diversity within the chicken gut microbiome revealed by metagenomics and culture.</title>
        <authorList>
            <person name="Gilroy R."/>
            <person name="Ravi A."/>
            <person name="Getino M."/>
            <person name="Pursley I."/>
            <person name="Horton D.L."/>
            <person name="Alikhan N.F."/>
            <person name="Baker D."/>
            <person name="Gharbi K."/>
            <person name="Hall N."/>
            <person name="Watson M."/>
            <person name="Adriaenssens E.M."/>
            <person name="Foster-Nyarko E."/>
            <person name="Jarju S."/>
            <person name="Secka A."/>
            <person name="Antonio M."/>
            <person name="Oren A."/>
            <person name="Chaudhuri R.R."/>
            <person name="La Ragione R."/>
            <person name="Hildebrand F."/>
            <person name="Pallen M.J."/>
        </authorList>
    </citation>
    <scope>NUCLEOTIDE SEQUENCE</scope>
    <source>
        <strain evidence="2">ChiGjej1B1-1684</strain>
    </source>
</reference>
<comment type="caution">
    <text evidence="2">The sequence shown here is derived from an EMBL/GenBank/DDBJ whole genome shotgun (WGS) entry which is preliminary data.</text>
</comment>
<evidence type="ECO:0008006" key="4">
    <source>
        <dbReference type="Google" id="ProtNLM"/>
    </source>
</evidence>
<evidence type="ECO:0000256" key="1">
    <source>
        <dbReference type="SAM" id="SignalP"/>
    </source>
</evidence>
<feature type="signal peptide" evidence="1">
    <location>
        <begin position="1"/>
        <end position="21"/>
    </location>
</feature>
<feature type="chain" id="PRO_5039088684" description="Lipoprotein" evidence="1">
    <location>
        <begin position="22"/>
        <end position="162"/>
    </location>
</feature>